<evidence type="ECO:0000313" key="2">
    <source>
        <dbReference type="EMBL" id="ESR65898.1"/>
    </source>
</evidence>
<dbReference type="EMBL" id="KI535697">
    <property type="protein sequence ID" value="ESR65898.1"/>
    <property type="molecule type" value="Genomic_DNA"/>
</dbReference>
<dbReference type="OMA" id="GSKMNTC"/>
<feature type="compositionally biased region" description="Gly residues" evidence="1">
    <location>
        <begin position="75"/>
        <end position="85"/>
    </location>
</feature>
<reference evidence="2 3" key="1">
    <citation type="submission" date="2013-10" db="EMBL/GenBank/DDBJ databases">
        <authorList>
            <consortium name="International Citrus Genome Consortium"/>
            <person name="Jenkins J."/>
            <person name="Schmutz J."/>
            <person name="Prochnik S."/>
            <person name="Rokhsar D."/>
            <person name="Gmitter F."/>
            <person name="Ollitrault P."/>
            <person name="Machado M."/>
            <person name="Talon M."/>
            <person name="Wincker P."/>
            <person name="Jaillon O."/>
            <person name="Morgante M."/>
        </authorList>
    </citation>
    <scope>NUCLEOTIDE SEQUENCE</scope>
    <source>
        <strain evidence="3">cv. Clemenules</strain>
    </source>
</reference>
<keyword evidence="3" id="KW-1185">Reference proteome</keyword>
<feature type="region of interest" description="Disordered" evidence="1">
    <location>
        <begin position="74"/>
        <end position="99"/>
    </location>
</feature>
<dbReference type="Gramene" id="ESR65898">
    <property type="protein sequence ID" value="ESR65898"/>
    <property type="gene ID" value="CICLE_v10010675mg"/>
</dbReference>
<dbReference type="InParanoid" id="V4TZA3"/>
<dbReference type="PANTHER" id="PTHR33132:SF132">
    <property type="entry name" value="SERINE-RICH PROTEIN"/>
    <property type="match status" value="1"/>
</dbReference>
<evidence type="ECO:0000256" key="1">
    <source>
        <dbReference type="SAM" id="MobiDB-lite"/>
    </source>
</evidence>
<accession>V4TZA3</accession>
<gene>
    <name evidence="2" type="ORF">CICLE_v10010675mg</name>
</gene>
<evidence type="ECO:0008006" key="4">
    <source>
        <dbReference type="Google" id="ProtNLM"/>
    </source>
</evidence>
<feature type="compositionally biased region" description="Polar residues" evidence="1">
    <location>
        <begin position="1"/>
        <end position="12"/>
    </location>
</feature>
<dbReference type="eggNOG" id="ENOG502SCP5">
    <property type="taxonomic scope" value="Eukaryota"/>
</dbReference>
<organism evidence="2 3">
    <name type="scientific">Citrus clementina</name>
    <name type="common">Clementine</name>
    <name type="synonym">Citrus deliciosa x Citrus sinensis</name>
    <dbReference type="NCBI Taxonomy" id="85681"/>
    <lineage>
        <taxon>Eukaryota</taxon>
        <taxon>Viridiplantae</taxon>
        <taxon>Streptophyta</taxon>
        <taxon>Embryophyta</taxon>
        <taxon>Tracheophyta</taxon>
        <taxon>Spermatophyta</taxon>
        <taxon>Magnoliopsida</taxon>
        <taxon>eudicotyledons</taxon>
        <taxon>Gunneridae</taxon>
        <taxon>Pentapetalae</taxon>
        <taxon>rosids</taxon>
        <taxon>malvids</taxon>
        <taxon>Sapindales</taxon>
        <taxon>Rutaceae</taxon>
        <taxon>Aurantioideae</taxon>
        <taxon>Citrus</taxon>
    </lineage>
</organism>
<protein>
    <recommendedName>
        <fullName evidence="4">Serine-rich protein</fullName>
    </recommendedName>
</protein>
<evidence type="ECO:0000313" key="3">
    <source>
        <dbReference type="Proteomes" id="UP000030687"/>
    </source>
</evidence>
<dbReference type="Proteomes" id="UP000030687">
    <property type="component" value="Unassembled WGS sequence"/>
</dbReference>
<sequence>TNAETQEQTSPGTPKMKINTKNPQVGDTSLADIKRESSFSPRSPKGLAKSSSARCLCSPTTHAGSFRCRHHRSLGPGGMSRGGSVGSNLSLLGTKTAPIGGSKMNTCDSSCFE</sequence>
<dbReference type="AlphaFoldDB" id="V4TZA3"/>
<name>V4TZA3_CITCL</name>
<dbReference type="KEGG" id="cic:CICLE_v10010675mg"/>
<feature type="non-terminal residue" evidence="2">
    <location>
        <position position="1"/>
    </location>
</feature>
<feature type="region of interest" description="Disordered" evidence="1">
    <location>
        <begin position="1"/>
        <end position="52"/>
    </location>
</feature>
<dbReference type="PANTHER" id="PTHR33132">
    <property type="entry name" value="OSJNBB0118P14.9 PROTEIN"/>
    <property type="match status" value="1"/>
</dbReference>
<proteinExistence type="predicted"/>